<feature type="compositionally biased region" description="Acidic residues" evidence="2">
    <location>
        <begin position="1597"/>
        <end position="1607"/>
    </location>
</feature>
<protein>
    <recommendedName>
        <fullName evidence="3">SPATA31 domain-containing protein</fullName>
    </recommendedName>
</protein>
<feature type="compositionally biased region" description="Basic and acidic residues" evidence="2">
    <location>
        <begin position="1841"/>
        <end position="1855"/>
    </location>
</feature>
<dbReference type="InterPro" id="IPR039509">
    <property type="entry name" value="SPATA31"/>
</dbReference>
<evidence type="ECO:0000256" key="2">
    <source>
        <dbReference type="SAM" id="MobiDB-lite"/>
    </source>
</evidence>
<evidence type="ECO:0000256" key="1">
    <source>
        <dbReference type="ARBA" id="ARBA00035009"/>
    </source>
</evidence>
<feature type="domain" description="SPATA31" evidence="3">
    <location>
        <begin position="347"/>
        <end position="461"/>
    </location>
</feature>
<dbReference type="PANTHER" id="PTHR21859:SF12">
    <property type="entry name" value="SPERMATOGENESIS-ASSOCIATED PROTEIN 31D1"/>
    <property type="match status" value="1"/>
</dbReference>
<proteinExistence type="inferred from homology"/>
<dbReference type="Pfam" id="PF14650">
    <property type="entry name" value="FAM75"/>
    <property type="match status" value="5"/>
</dbReference>
<feature type="compositionally biased region" description="Basic and acidic residues" evidence="2">
    <location>
        <begin position="1475"/>
        <end position="1484"/>
    </location>
</feature>
<feature type="domain" description="SPATA31" evidence="3">
    <location>
        <begin position="612"/>
        <end position="730"/>
    </location>
</feature>
<feature type="compositionally biased region" description="Polar residues" evidence="2">
    <location>
        <begin position="1518"/>
        <end position="1536"/>
    </location>
</feature>
<evidence type="ECO:0000259" key="3">
    <source>
        <dbReference type="Pfam" id="PF14650"/>
    </source>
</evidence>
<comment type="similarity">
    <text evidence="1">Belongs to the SPATA31 family.</text>
</comment>
<feature type="compositionally biased region" description="Basic and acidic residues" evidence="2">
    <location>
        <begin position="478"/>
        <end position="490"/>
    </location>
</feature>
<feature type="region of interest" description="Disordered" evidence="2">
    <location>
        <begin position="1827"/>
        <end position="1887"/>
    </location>
</feature>
<dbReference type="EMBL" id="JAPFRF010000011">
    <property type="protein sequence ID" value="KAJ7317054.1"/>
    <property type="molecule type" value="Genomic_DNA"/>
</dbReference>
<feature type="compositionally biased region" description="Polar residues" evidence="2">
    <location>
        <begin position="1711"/>
        <end position="1720"/>
    </location>
</feature>
<reference evidence="4" key="1">
    <citation type="journal article" date="2023" name="DNA Res.">
        <title>Chromosome-level genome assembly of Phrynocephalus forsythii using third-generation DNA sequencing and Hi-C analysis.</title>
        <authorList>
            <person name="Qi Y."/>
            <person name="Zhao W."/>
            <person name="Zhao Y."/>
            <person name="Niu C."/>
            <person name="Cao S."/>
            <person name="Zhang Y."/>
        </authorList>
    </citation>
    <scope>NUCLEOTIDE SEQUENCE</scope>
    <source>
        <tissue evidence="4">Muscle</tissue>
    </source>
</reference>
<feature type="region of interest" description="Disordered" evidence="2">
    <location>
        <begin position="1468"/>
        <end position="1801"/>
    </location>
</feature>
<dbReference type="OrthoDB" id="9050449at2759"/>
<feature type="region of interest" description="Disordered" evidence="2">
    <location>
        <begin position="465"/>
        <end position="490"/>
    </location>
</feature>
<gene>
    <name evidence="4" type="ORF">JRQ81_003216</name>
</gene>
<evidence type="ECO:0000313" key="4">
    <source>
        <dbReference type="EMBL" id="KAJ7317054.1"/>
    </source>
</evidence>
<feature type="compositionally biased region" description="Polar residues" evidence="2">
    <location>
        <begin position="1487"/>
        <end position="1507"/>
    </location>
</feature>
<dbReference type="PANTHER" id="PTHR21859">
    <property type="entry name" value="ACROSOME-SPECIFIC PROTEIN"/>
    <property type="match status" value="1"/>
</dbReference>
<feature type="compositionally biased region" description="Polar residues" evidence="2">
    <location>
        <begin position="1282"/>
        <end position="1292"/>
    </location>
</feature>
<accession>A0A9Q1AX84</accession>
<feature type="domain" description="SPATA31" evidence="3">
    <location>
        <begin position="1136"/>
        <end position="1300"/>
    </location>
</feature>
<keyword evidence="5" id="KW-1185">Reference proteome</keyword>
<feature type="domain" description="SPATA31" evidence="3">
    <location>
        <begin position="888"/>
        <end position="984"/>
    </location>
</feature>
<feature type="region of interest" description="Disordered" evidence="2">
    <location>
        <begin position="1240"/>
        <end position="1304"/>
    </location>
</feature>
<feature type="region of interest" description="Disordered" evidence="2">
    <location>
        <begin position="1416"/>
        <end position="1446"/>
    </location>
</feature>
<feature type="compositionally biased region" description="Polar residues" evidence="2">
    <location>
        <begin position="1856"/>
        <end position="1872"/>
    </location>
</feature>
<sequence>MPFLIQKSLHCLFPTVPKVKIPRHIDVAVFPAQLSFLSHTIVQALERNVAKRTIGQQWRLPRRVLGSARLLGPEMVRAGNLDDGSRKPRAMVTCPPWQPQVLLGLQPDVLQKMMFHLEKKHMEVSLGAPPALARFSCQRASLSLKNPLPKLIPSGHKTLQKRHHFLPFGHPEDLDRIELSLRRNRLQSLWGLGSQYTEVVRRLMPRASGLPSRATGFPFSEVKPSFLPEQEREDLELHIRRKRVEHMWDFSALVQRSLGGFVGETPFPLTHWKNPTVHIHILHQELSFLSQDTRSYLEFHIQGMKQRHQWGLPKKVVESLRAMAPASVAGWRHFLPPSTQMKDGDLQERGADFDFSETQTPFLSNKDREGLELHLKKKRMQHEWSLPSLVKKSLESFMHRTPSLPYVQKARIDIQPKTEELSFLPADVCIFLEQHIQSMKHRQQWHLPKRILQSLRPLGWQLEAGVPGDQKNRVPHLGPERSGEKPPEDLEGRRTMVSLSSEAHLLLTLNSKDQQKMRLQLLRKCLEVQTAAFPALVRQSWLSVSSRQALPKHVGPHAPPCLRRDFLPFVWREELRQIELAVLRNHFSSLWGLGRSYVEALTALMGKLAPKPQRFRDVRVEFLEAQTPFLQEQFRECLEQHVRKKKLEHVWGLPGLVLKSISGCIHSAPPEPNPPKTEIHVRVLQQEPSFLPQSICRHLEFHLQRMHVQRQWRLPQRVLESTRIFHCPESGTHSSGTSRAWDDHWAVPKLLPEGVGQPEPGRDKNLLSTIKPKLQFHMAKKSTEVQLEAIPGVVRHSWPQITLSSKQHLPKVLHPGFALQRNSSFPFFHSGEAGQIDMAIRRAHLASMCGLEALGGITECKPLTGHAGLRWSRIEFLEAPTPFLQKQKREVLEAHITKKKIHHAWGFPILIQKSLKAFMQETPQLSLPKRTKVHVRILRQDPLFLPQKISSHLEFHIQKRKVQRQWGLPKQVLASLKIFFPVKKAPLSFSKELGDESFERGKEEVGQRWRTVVDVFSSDQQHAMQKHFERKHLQVHQEMEPKLVRKSQEKACDLGKEPGQKWLPNRAETSVFLTPSTTDDLEPSIPYKQGTSEWGLTRKSLEPLTKITSVTHAPIPARRWNACVQKVETPYLHLQSEQKEALEYHIKKKRLQHEWGLPGVVKRSVQAFAPPLLVPTYPSQGRSQEVRILIKEPSFLPALFQKALEDNLKRRIIRRQWGLPKRIHDSLRMCSPAIGKALGAAKEHHETVPVEEDIDLSEGNQQATEEVKETTEEVSVSGSKSRQTSRAGSLTSERPETLKQMSFSTGQPKMEGMAITTKTPPTTKEAEEGAASMAGLQAMENMACDMPQATEEVAFADESPEDATEAMVMFRARSLETSLGIEGDSETPLAADKISSVTQIPSGTVATLAVPGQSPFPVQHTVEGPPPTDKVSNGGKMPMSVEDTSPLPESVYTAKEKNLLIKSVEKSEQLAAEVGSKRAAREEENIPWQQSLQTIEEENFTGSQVPQSMDEENDPRSHSSQATGEDSLLQPQTSQSTEEENSLGPKSLQSVEEETSLEPQIPQSTEEEDNAELQSTEATKKENSSRLHSSPAAAAAVEDEEYYDEGENSSLGSQSSLVLKEEHTSGLLSLQATEDEDSWSPGATSGRNPPEESTVMGGTIHIPSGCSLRREKRLVKDKNLTAQQETLVSGEPPETVSTQEERGTQGGRGSIQDTEGTSMSEIPWAGLTLQQKLQHPMADTMRSKALTSSRGSPPKHTPEPLGAQLSPSHFPSHGSCKPVQGGHFQAPAKASLDPASGLQKQPPAYQNELKLWVGHGGRIVSWVSSEMPPFSTSLESPPSMGRRELGDQHQKERGRNSPSSTKSTAQQGSTETWFAEGEAVKGLRTPC</sequence>
<evidence type="ECO:0000313" key="5">
    <source>
        <dbReference type="Proteomes" id="UP001142489"/>
    </source>
</evidence>
<comment type="caution">
    <text evidence="4">The sequence shown here is derived from an EMBL/GenBank/DDBJ whole genome shotgun (WGS) entry which is preliminary data.</text>
</comment>
<name>A0A9Q1AX84_9SAUR</name>
<feature type="domain" description="SPATA31" evidence="3">
    <location>
        <begin position="217"/>
        <end position="326"/>
    </location>
</feature>
<dbReference type="Proteomes" id="UP001142489">
    <property type="component" value="Unassembled WGS sequence"/>
</dbReference>
<organism evidence="4 5">
    <name type="scientific">Phrynocephalus forsythii</name>
    <dbReference type="NCBI Taxonomy" id="171643"/>
    <lineage>
        <taxon>Eukaryota</taxon>
        <taxon>Metazoa</taxon>
        <taxon>Chordata</taxon>
        <taxon>Craniata</taxon>
        <taxon>Vertebrata</taxon>
        <taxon>Euteleostomi</taxon>
        <taxon>Lepidosauria</taxon>
        <taxon>Squamata</taxon>
        <taxon>Bifurcata</taxon>
        <taxon>Unidentata</taxon>
        <taxon>Episquamata</taxon>
        <taxon>Toxicofera</taxon>
        <taxon>Iguania</taxon>
        <taxon>Acrodonta</taxon>
        <taxon>Agamidae</taxon>
        <taxon>Agaminae</taxon>
        <taxon>Phrynocephalus</taxon>
    </lineage>
</organism>
<feature type="compositionally biased region" description="Polar residues" evidence="2">
    <location>
        <begin position="1608"/>
        <end position="1617"/>
    </location>
</feature>